<reference evidence="1" key="1">
    <citation type="submission" date="2022-11" db="EMBL/GenBank/DDBJ databases">
        <title>Centuries of genome instability and evolution in soft-shell clam transmissible cancer (bioRxiv).</title>
        <authorList>
            <person name="Hart S.F.M."/>
            <person name="Yonemitsu M.A."/>
            <person name="Giersch R.M."/>
            <person name="Beal B.F."/>
            <person name="Arriagada G."/>
            <person name="Davis B.W."/>
            <person name="Ostrander E.A."/>
            <person name="Goff S.P."/>
            <person name="Metzger M.J."/>
        </authorList>
    </citation>
    <scope>NUCLEOTIDE SEQUENCE</scope>
    <source>
        <strain evidence="1">MELC-2E11</strain>
        <tissue evidence="1">Siphon/mantle</tissue>
    </source>
</reference>
<dbReference type="EMBL" id="CP111021">
    <property type="protein sequence ID" value="WAR17051.1"/>
    <property type="molecule type" value="Genomic_DNA"/>
</dbReference>
<evidence type="ECO:0000313" key="2">
    <source>
        <dbReference type="Proteomes" id="UP001164746"/>
    </source>
</evidence>
<evidence type="ECO:0000313" key="1">
    <source>
        <dbReference type="EMBL" id="WAR17051.1"/>
    </source>
</evidence>
<protein>
    <submittedName>
        <fullName evidence="1">Uncharacterized protein</fullName>
    </submittedName>
</protein>
<name>A0ABY7FCN7_MYAAR</name>
<gene>
    <name evidence="1" type="ORF">MAR_031645</name>
</gene>
<proteinExistence type="predicted"/>
<sequence length="523" mass="60145">MSGQKEKYARVSFFLKDVKTNKIYAVTPSHVANFINDKAFLKTENGKVVLVKRLKCENILTKENLAIIEVEHCDLKNISNKVVTDSGPSRQIAIYNGTKNEIYGKPVFKCVYSTTEIKTATEHTAYIASREEHREKSYLENEKFFFIKNEATPFSRPGDSGAPVCFQSTEQSSDVIVVGIISGGDDDSTNCLYLPRAFEECLAPESFDLAQRVKIDTSWDLYQVENDQTVTMSLSKLKELRMRVNQRFNCEDLAIFENDDPIFLAFYCRLYACDCLYDGKRDEAELRLKTALRCAEKHAYLSIHFFPKLLTIITWLFLEQNKLDTMIETLDVSKEFANDHTQLSGFPVEVQPYLYYDSSRCNRALYEQMVKAGNQVSVAAYRHKAIQNGRVAWNLISCVYLHSKNDEHLDRYVLIGCEFAVTLLGCGGEFECKIQTVDGDHLQEAEVVLSKLHSHISDVPLVQQLVYNQAMCDLNYRKQNVSEAHHFAKIYEQLAKEANNYETHRARMRVDYIRQLLQRRDVN</sequence>
<dbReference type="Proteomes" id="UP001164746">
    <property type="component" value="Chromosome 10"/>
</dbReference>
<keyword evidence="2" id="KW-1185">Reference proteome</keyword>
<organism evidence="1 2">
    <name type="scientific">Mya arenaria</name>
    <name type="common">Soft-shell clam</name>
    <dbReference type="NCBI Taxonomy" id="6604"/>
    <lineage>
        <taxon>Eukaryota</taxon>
        <taxon>Metazoa</taxon>
        <taxon>Spiralia</taxon>
        <taxon>Lophotrochozoa</taxon>
        <taxon>Mollusca</taxon>
        <taxon>Bivalvia</taxon>
        <taxon>Autobranchia</taxon>
        <taxon>Heteroconchia</taxon>
        <taxon>Euheterodonta</taxon>
        <taxon>Imparidentia</taxon>
        <taxon>Neoheterodontei</taxon>
        <taxon>Myida</taxon>
        <taxon>Myoidea</taxon>
        <taxon>Myidae</taxon>
        <taxon>Mya</taxon>
    </lineage>
</organism>
<accession>A0ABY7FCN7</accession>